<feature type="region of interest" description="Disordered" evidence="1">
    <location>
        <begin position="1"/>
        <end position="42"/>
    </location>
</feature>
<dbReference type="EMBL" id="MZNU01000020">
    <property type="protein sequence ID" value="OWP07091.1"/>
    <property type="molecule type" value="Genomic_DNA"/>
</dbReference>
<protein>
    <submittedName>
        <fullName evidence="2">Uncharacterized protein</fullName>
    </submittedName>
</protein>
<reference evidence="2 3" key="1">
    <citation type="submission" date="2017-04" db="EMBL/GenBank/DDBJ databases">
        <title>Draft genome sequence of Marssonina coronaria NL1: causal agent of apple blotch.</title>
        <authorList>
            <person name="Cheng Q."/>
        </authorList>
    </citation>
    <scope>NUCLEOTIDE SEQUENCE [LARGE SCALE GENOMIC DNA]</scope>
    <source>
        <strain evidence="2 3">NL1</strain>
    </source>
</reference>
<feature type="compositionally biased region" description="Polar residues" evidence="1">
    <location>
        <begin position="11"/>
        <end position="22"/>
    </location>
</feature>
<accession>A0A218ZG80</accession>
<feature type="region of interest" description="Disordered" evidence="1">
    <location>
        <begin position="95"/>
        <end position="115"/>
    </location>
</feature>
<organism evidence="2 3">
    <name type="scientific">Diplocarpon coronariae</name>
    <dbReference type="NCBI Taxonomy" id="2795749"/>
    <lineage>
        <taxon>Eukaryota</taxon>
        <taxon>Fungi</taxon>
        <taxon>Dikarya</taxon>
        <taxon>Ascomycota</taxon>
        <taxon>Pezizomycotina</taxon>
        <taxon>Leotiomycetes</taxon>
        <taxon>Helotiales</taxon>
        <taxon>Drepanopezizaceae</taxon>
        <taxon>Diplocarpon</taxon>
    </lineage>
</organism>
<dbReference type="AlphaFoldDB" id="A0A218ZG80"/>
<evidence type="ECO:0000313" key="3">
    <source>
        <dbReference type="Proteomes" id="UP000242519"/>
    </source>
</evidence>
<gene>
    <name evidence="2" type="ORF">B2J93_6671</name>
</gene>
<dbReference type="InParanoid" id="A0A218ZG80"/>
<dbReference type="Proteomes" id="UP000242519">
    <property type="component" value="Unassembled WGS sequence"/>
</dbReference>
<evidence type="ECO:0000313" key="2">
    <source>
        <dbReference type="EMBL" id="OWP07091.1"/>
    </source>
</evidence>
<evidence type="ECO:0000256" key="1">
    <source>
        <dbReference type="SAM" id="MobiDB-lite"/>
    </source>
</evidence>
<comment type="caution">
    <text evidence="2">The sequence shown here is derived from an EMBL/GenBank/DDBJ whole genome shotgun (WGS) entry which is preliminary data.</text>
</comment>
<keyword evidence="3" id="KW-1185">Reference proteome</keyword>
<proteinExistence type="predicted"/>
<sequence length="165" mass="17293">MFPAPSRGSRFATTEHATATSQKSHRFAASTKSRTRAGAGASSPCIQTLPCLPAHLAAHSPHGLSIQPPSVNNKMLTELLASHDDNPTQPHRCGMGSTARRDVPAPPGITLGLDTGAELSRSLPADSQPAHGEKHCPGGISLGLTHPVPFDTVSWPTRPDPEAFM</sequence>
<name>A0A218ZG80_9HELO</name>